<dbReference type="InterPro" id="IPR000873">
    <property type="entry name" value="AMP-dep_synth/lig_dom"/>
</dbReference>
<dbReference type="Gene3D" id="3.30.300.30">
    <property type="match status" value="1"/>
</dbReference>
<dbReference type="GO" id="GO:0004467">
    <property type="term" value="F:long-chain fatty acid-CoA ligase activity"/>
    <property type="evidence" value="ECO:0007669"/>
    <property type="project" value="UniProtKB-EC"/>
</dbReference>
<dbReference type="Pfam" id="PF00501">
    <property type="entry name" value="AMP-binding"/>
    <property type="match status" value="1"/>
</dbReference>
<keyword evidence="6" id="KW-1185">Reference proteome</keyword>
<dbReference type="Pfam" id="PF23562">
    <property type="entry name" value="AMP-binding_C_3"/>
    <property type="match status" value="1"/>
</dbReference>
<dbReference type="PANTHER" id="PTHR43272:SF33">
    <property type="entry name" value="AMP-BINDING DOMAIN-CONTAINING PROTEIN-RELATED"/>
    <property type="match status" value="1"/>
</dbReference>
<dbReference type="InterPro" id="IPR042099">
    <property type="entry name" value="ANL_N_sf"/>
</dbReference>
<keyword evidence="2" id="KW-0067">ATP-binding</keyword>
<dbReference type="Proteomes" id="UP000472676">
    <property type="component" value="Unassembled WGS sequence"/>
</dbReference>
<dbReference type="EMBL" id="JAAMOW010000001">
    <property type="protein sequence ID" value="NGY03469.1"/>
    <property type="molecule type" value="Genomic_DNA"/>
</dbReference>
<protein>
    <submittedName>
        <fullName evidence="5">AMP-binding protein</fullName>
    </submittedName>
</protein>
<dbReference type="GO" id="GO:0005524">
    <property type="term" value="F:ATP binding"/>
    <property type="evidence" value="ECO:0007669"/>
    <property type="project" value="UniProtKB-KW"/>
</dbReference>
<evidence type="ECO:0000256" key="1">
    <source>
        <dbReference type="ARBA" id="ARBA00022741"/>
    </source>
</evidence>
<dbReference type="AlphaFoldDB" id="A0A6M2BMZ7"/>
<sequence>MELTPRLDDDDLPLQRLFRWEREFAQRIYLTQPTGDGVTRDFSWAQTVDEARRMAAHLRAFAWPAGSCIAILSKNCAHWLIADFAIWMAGHVSVPIYPTLAAASIRQILEHSQARAIFIGKLDGWEAMASGVPDDIVRIRFPLAPPTADPDWDTVIAGVAPLQDVAVRGADELATIIYTSGTTGMPKGVMHSFANIATTARTMGEVFRFGADERVLSYLPLAHVAERIGVEANSLYHGFRVYFAESLDTFADDLQRARPTVFFSVPRLWVKFQQAVFARLPKKKLDRLIRIPFLGAALKRKIVRQLGLDAVRFAATGAAPLPAEVIAWYRSLGLDLLEVYGMTENFGLSHTSRPETMRVGYVGAPWPHVECTLSEIGEVLVKAPWLMQGYYRDPQRSAEALTADGWLRTGDLGDIDELGRLRITGRAKEQFKTSKGKYVAPAPIENLLGAHSRIEAVCVAGADHAQPFALLMLPAELSAATSRDQALRATVDAELRALREAVNARVDPHERLDFLTVVREQWTVENGFITPTMKIKRNEIEKTYAPQFAEWQKRGQPVVWP</sequence>
<evidence type="ECO:0000313" key="6">
    <source>
        <dbReference type="Proteomes" id="UP000472676"/>
    </source>
</evidence>
<comment type="catalytic activity">
    <reaction evidence="3">
        <text>a long-chain fatty acid + ATP + CoA = a long-chain fatty acyl-CoA + AMP + diphosphate</text>
        <dbReference type="Rhea" id="RHEA:15421"/>
        <dbReference type="ChEBI" id="CHEBI:30616"/>
        <dbReference type="ChEBI" id="CHEBI:33019"/>
        <dbReference type="ChEBI" id="CHEBI:57287"/>
        <dbReference type="ChEBI" id="CHEBI:57560"/>
        <dbReference type="ChEBI" id="CHEBI:83139"/>
        <dbReference type="ChEBI" id="CHEBI:456215"/>
        <dbReference type="EC" id="6.2.1.3"/>
    </reaction>
    <physiologicalReaction direction="left-to-right" evidence="3">
        <dbReference type="Rhea" id="RHEA:15422"/>
    </physiologicalReaction>
</comment>
<dbReference type="PANTHER" id="PTHR43272">
    <property type="entry name" value="LONG-CHAIN-FATTY-ACID--COA LIGASE"/>
    <property type="match status" value="1"/>
</dbReference>
<name>A0A6M2BMZ7_9GAMM</name>
<dbReference type="InterPro" id="IPR020845">
    <property type="entry name" value="AMP-binding_CS"/>
</dbReference>
<accession>A0A6M2BMZ7</accession>
<dbReference type="RefSeq" id="WP_166250904.1">
    <property type="nucleotide sequence ID" value="NZ_JAAMOW010000001.1"/>
</dbReference>
<feature type="domain" description="AMP-dependent synthetase/ligase" evidence="4">
    <location>
        <begin position="22"/>
        <end position="391"/>
    </location>
</feature>
<comment type="caution">
    <text evidence="5">The sequence shown here is derived from an EMBL/GenBank/DDBJ whole genome shotgun (WGS) entry which is preliminary data.</text>
</comment>
<evidence type="ECO:0000256" key="3">
    <source>
        <dbReference type="ARBA" id="ARBA00024484"/>
    </source>
</evidence>
<dbReference type="InterPro" id="IPR045851">
    <property type="entry name" value="AMP-bd_C_sf"/>
</dbReference>
<dbReference type="PROSITE" id="PS00455">
    <property type="entry name" value="AMP_BINDING"/>
    <property type="match status" value="1"/>
</dbReference>
<evidence type="ECO:0000313" key="5">
    <source>
        <dbReference type="EMBL" id="NGY03469.1"/>
    </source>
</evidence>
<reference evidence="5 6" key="1">
    <citation type="journal article" date="2014" name="Int. J. Syst. Evol. Microbiol.">
        <title>Solimonas terrae sp. nov., isolated from soil.</title>
        <authorList>
            <person name="Kim S.J."/>
            <person name="Moon J.Y."/>
            <person name="Weon H.Y."/>
            <person name="Ahn J.H."/>
            <person name="Chen W.M."/>
            <person name="Kwon S.W."/>
        </authorList>
    </citation>
    <scope>NUCLEOTIDE SEQUENCE [LARGE SCALE GENOMIC DNA]</scope>
    <source>
        <strain evidence="5 6">KIS83-12</strain>
    </source>
</reference>
<gene>
    <name evidence="5" type="ORF">G7Y85_01700</name>
</gene>
<proteinExistence type="predicted"/>
<evidence type="ECO:0000259" key="4">
    <source>
        <dbReference type="Pfam" id="PF00501"/>
    </source>
</evidence>
<dbReference type="SUPFAM" id="SSF56801">
    <property type="entry name" value="Acetyl-CoA synthetase-like"/>
    <property type="match status" value="1"/>
</dbReference>
<organism evidence="5 6">
    <name type="scientific">Solimonas terrae</name>
    <dbReference type="NCBI Taxonomy" id="1396819"/>
    <lineage>
        <taxon>Bacteria</taxon>
        <taxon>Pseudomonadati</taxon>
        <taxon>Pseudomonadota</taxon>
        <taxon>Gammaproteobacteria</taxon>
        <taxon>Nevskiales</taxon>
        <taxon>Nevskiaceae</taxon>
        <taxon>Solimonas</taxon>
    </lineage>
</organism>
<keyword evidence="1" id="KW-0547">Nucleotide-binding</keyword>
<dbReference type="Gene3D" id="3.40.50.12780">
    <property type="entry name" value="N-terminal domain of ligase-like"/>
    <property type="match status" value="1"/>
</dbReference>
<dbReference type="GO" id="GO:0016020">
    <property type="term" value="C:membrane"/>
    <property type="evidence" value="ECO:0007669"/>
    <property type="project" value="TreeGrafter"/>
</dbReference>
<evidence type="ECO:0000256" key="2">
    <source>
        <dbReference type="ARBA" id="ARBA00022840"/>
    </source>
</evidence>